<dbReference type="GO" id="GO:0042597">
    <property type="term" value="C:periplasmic space"/>
    <property type="evidence" value="ECO:0007669"/>
    <property type="project" value="UniProtKB-SubCell"/>
</dbReference>
<name>A0A081B9W9_9HYPH</name>
<dbReference type="AlphaFoldDB" id="A0A081B9W9"/>
<dbReference type="PRINTS" id="PR00834">
    <property type="entry name" value="PROTEASES2C"/>
</dbReference>
<comment type="catalytic activity">
    <reaction evidence="1">
        <text>Acts on substrates that are at least partially unfolded. The cleavage site P1 residue is normally between a pair of hydrophobic residues, such as Val-|-Val.</text>
        <dbReference type="EC" id="3.4.21.107"/>
    </reaction>
</comment>
<dbReference type="eggNOG" id="COG0265">
    <property type="taxonomic scope" value="Bacteria"/>
</dbReference>
<evidence type="ECO:0000256" key="15">
    <source>
        <dbReference type="PIRSR" id="PIRSR611782-2"/>
    </source>
</evidence>
<dbReference type="Pfam" id="PF13180">
    <property type="entry name" value="PDZ_2"/>
    <property type="match status" value="1"/>
</dbReference>
<keyword evidence="6 17" id="KW-0645">Protease</keyword>
<sequence>MARLKNSAVARRQDAAPGIMRLLTALAALTAMMLALYAAPAFARGAPESFADLAEKLSPAVVNISTSQTLKLGAPGAPVPGLPEGSPFNEFFEDFLQRQPGGQAPRKVQSLGSGFVIDPDGIIITNNHVIEQADEIKVNFSDGTTLAAEVLGRDPKTDVAVLRVEPDRPLPFVKMGDSTKARVGDWVVAIGNPFGLGGTVTAGIISAINRDINAGPYDDFIQTDASINRGNSGGPLFNLEGEVIGVNTAIISPSGGSIGIGFSVPSATAMPVIEQLKEYGETRRGWLGVRIQTVTDEIAESLGMDEAKGALVAEVTPGGPAEEAGIQAGDVIIDFDGKDVPSMRDLPRIVADTKIGREVETTVLRGGDKVTLEVKVGRLEEAEAKAEGAAKPDADQSNEPTLTLGLALGELNANSRRRFNLPDDVEGVLVTSVDPAGPAAEKGIRPGDVIVEVAQEKVKSPSDVVERVKAEQEKGRRSVLLLVSTAGDLRFIAVRIEEG</sequence>
<dbReference type="CDD" id="cd10839">
    <property type="entry name" value="cpPDZ1_DegP-like"/>
    <property type="match status" value="1"/>
</dbReference>
<dbReference type="InterPro" id="IPR009003">
    <property type="entry name" value="Peptidase_S1_PA"/>
</dbReference>
<keyword evidence="8" id="KW-0677">Repeat</keyword>
<dbReference type="STRING" id="1333998.M2A_1336"/>
<feature type="domain" description="PDZ" evidence="16">
    <location>
        <begin position="404"/>
        <end position="460"/>
    </location>
</feature>
<feature type="active site" description="Charge relay system" evidence="14">
    <location>
        <position position="128"/>
    </location>
</feature>
<organism evidence="17 18">
    <name type="scientific">Tepidicaulis marinus</name>
    <dbReference type="NCBI Taxonomy" id="1333998"/>
    <lineage>
        <taxon>Bacteria</taxon>
        <taxon>Pseudomonadati</taxon>
        <taxon>Pseudomonadota</taxon>
        <taxon>Alphaproteobacteria</taxon>
        <taxon>Hyphomicrobiales</taxon>
        <taxon>Parvibaculaceae</taxon>
        <taxon>Tepidicaulis</taxon>
    </lineage>
</organism>
<dbReference type="FunFam" id="2.40.10.120:FF:000007">
    <property type="entry name" value="Periplasmic serine endoprotease DegP-like"/>
    <property type="match status" value="1"/>
</dbReference>
<dbReference type="Proteomes" id="UP000028702">
    <property type="component" value="Unassembled WGS sequence"/>
</dbReference>
<dbReference type="InterPro" id="IPR011782">
    <property type="entry name" value="Pept_S1C_Do"/>
</dbReference>
<evidence type="ECO:0000256" key="5">
    <source>
        <dbReference type="ARBA" id="ARBA00013958"/>
    </source>
</evidence>
<feature type="active site" description="Charge relay system" evidence="14">
    <location>
        <position position="158"/>
    </location>
</feature>
<dbReference type="SUPFAM" id="SSF50156">
    <property type="entry name" value="PDZ domain-like"/>
    <property type="match status" value="2"/>
</dbReference>
<dbReference type="PANTHER" id="PTHR22939:SF130">
    <property type="entry name" value="PERIPLASMIC SERINE ENDOPROTEASE DEGP-LIKE-RELATED"/>
    <property type="match status" value="1"/>
</dbReference>
<dbReference type="Gene3D" id="2.40.10.120">
    <property type="match status" value="1"/>
</dbReference>
<comment type="subcellular location">
    <subcellularLocation>
        <location evidence="2">Periplasm</location>
    </subcellularLocation>
</comment>
<evidence type="ECO:0000256" key="11">
    <source>
        <dbReference type="ARBA" id="ARBA00022825"/>
    </source>
</evidence>
<evidence type="ECO:0000256" key="12">
    <source>
        <dbReference type="ARBA" id="ARBA00023016"/>
    </source>
</evidence>
<evidence type="ECO:0000256" key="8">
    <source>
        <dbReference type="ARBA" id="ARBA00022737"/>
    </source>
</evidence>
<feature type="binding site" evidence="15">
    <location>
        <begin position="230"/>
        <end position="232"/>
    </location>
    <ligand>
        <name>substrate</name>
    </ligand>
</feature>
<dbReference type="SUPFAM" id="SSF50494">
    <property type="entry name" value="Trypsin-like serine proteases"/>
    <property type="match status" value="1"/>
</dbReference>
<feature type="active site" description="Charge relay system" evidence="14">
    <location>
        <position position="232"/>
    </location>
</feature>
<dbReference type="Gene3D" id="2.30.42.10">
    <property type="match status" value="2"/>
</dbReference>
<evidence type="ECO:0000256" key="7">
    <source>
        <dbReference type="ARBA" id="ARBA00022729"/>
    </source>
</evidence>
<keyword evidence="10" id="KW-0378">Hydrolase</keyword>
<evidence type="ECO:0000256" key="4">
    <source>
        <dbReference type="ARBA" id="ARBA00013035"/>
    </source>
</evidence>
<dbReference type="InterPro" id="IPR036034">
    <property type="entry name" value="PDZ_sf"/>
</dbReference>
<dbReference type="SMART" id="SM00228">
    <property type="entry name" value="PDZ"/>
    <property type="match status" value="2"/>
</dbReference>
<evidence type="ECO:0000256" key="2">
    <source>
        <dbReference type="ARBA" id="ARBA00004418"/>
    </source>
</evidence>
<reference evidence="17 18" key="1">
    <citation type="submission" date="2014-07" db="EMBL/GenBank/DDBJ databases">
        <title>Tepidicaulis marinum gen. nov., sp. nov., a novel marine bacterium denitrifying nitrate to nitrous oxide strictly under microaerobic conditions.</title>
        <authorList>
            <person name="Takeuchi M."/>
            <person name="Yamagishi T."/>
            <person name="Kamagata Y."/>
            <person name="Oshima K."/>
            <person name="Hattori M."/>
            <person name="Katayama T."/>
            <person name="Hanada S."/>
            <person name="Tamaki H."/>
            <person name="Marumo K."/>
            <person name="Maeda H."/>
            <person name="Nedachi M."/>
            <person name="Iwasaki W."/>
            <person name="Suwa Y."/>
            <person name="Sakata S."/>
        </authorList>
    </citation>
    <scope>NUCLEOTIDE SEQUENCE [LARGE SCALE GENOMIC DNA]</scope>
    <source>
        <strain evidence="17 18">MA2</strain>
    </source>
</reference>
<evidence type="ECO:0000256" key="10">
    <source>
        <dbReference type="ARBA" id="ARBA00022801"/>
    </source>
</evidence>
<evidence type="ECO:0000256" key="6">
    <source>
        <dbReference type="ARBA" id="ARBA00022670"/>
    </source>
</evidence>
<dbReference type="EMBL" id="BBIO01000005">
    <property type="protein sequence ID" value="GAK44837.1"/>
    <property type="molecule type" value="Genomic_DNA"/>
</dbReference>
<evidence type="ECO:0000256" key="3">
    <source>
        <dbReference type="ARBA" id="ARBA00010541"/>
    </source>
</evidence>
<keyword evidence="9" id="KW-0574">Periplasm</keyword>
<dbReference type="NCBIfam" id="TIGR02037">
    <property type="entry name" value="degP_htrA_DO"/>
    <property type="match status" value="1"/>
</dbReference>
<feature type="domain" description="PDZ" evidence="16">
    <location>
        <begin position="276"/>
        <end position="367"/>
    </location>
</feature>
<dbReference type="Pfam" id="PF17820">
    <property type="entry name" value="PDZ_6"/>
    <property type="match status" value="1"/>
</dbReference>
<dbReference type="EC" id="3.4.21.107" evidence="4"/>
<evidence type="ECO:0000259" key="16">
    <source>
        <dbReference type="PROSITE" id="PS50106"/>
    </source>
</evidence>
<protein>
    <recommendedName>
        <fullName evidence="5">Probable periplasmic serine endoprotease DegP-like</fullName>
        <ecNumber evidence="4">3.4.21.107</ecNumber>
    </recommendedName>
    <alternativeName>
        <fullName evidence="13">Protease Do</fullName>
    </alternativeName>
</protein>
<evidence type="ECO:0000256" key="9">
    <source>
        <dbReference type="ARBA" id="ARBA00022764"/>
    </source>
</evidence>
<evidence type="ECO:0000313" key="18">
    <source>
        <dbReference type="Proteomes" id="UP000028702"/>
    </source>
</evidence>
<feature type="binding site" evidence="15">
    <location>
        <position position="158"/>
    </location>
    <ligand>
        <name>substrate</name>
    </ligand>
</feature>
<keyword evidence="7" id="KW-0732">Signal</keyword>
<gene>
    <name evidence="17" type="ORF">M2A_1336</name>
</gene>
<dbReference type="GO" id="GO:0006508">
    <property type="term" value="P:proteolysis"/>
    <property type="evidence" value="ECO:0007669"/>
    <property type="project" value="UniProtKB-KW"/>
</dbReference>
<evidence type="ECO:0000256" key="1">
    <source>
        <dbReference type="ARBA" id="ARBA00001772"/>
    </source>
</evidence>
<keyword evidence="11" id="KW-0720">Serine protease</keyword>
<dbReference type="PROSITE" id="PS50106">
    <property type="entry name" value="PDZ"/>
    <property type="match status" value="2"/>
</dbReference>
<proteinExistence type="inferred from homology"/>
<feature type="binding site" evidence="15">
    <location>
        <position position="128"/>
    </location>
    <ligand>
        <name>substrate</name>
    </ligand>
</feature>
<dbReference type="InterPro" id="IPR001478">
    <property type="entry name" value="PDZ"/>
</dbReference>
<evidence type="ECO:0000313" key="17">
    <source>
        <dbReference type="EMBL" id="GAK44837.1"/>
    </source>
</evidence>
<dbReference type="Pfam" id="PF13365">
    <property type="entry name" value="Trypsin_2"/>
    <property type="match status" value="1"/>
</dbReference>
<comment type="similarity">
    <text evidence="3">Belongs to the peptidase S1C family.</text>
</comment>
<dbReference type="InterPro" id="IPR001940">
    <property type="entry name" value="Peptidase_S1C"/>
</dbReference>
<dbReference type="PANTHER" id="PTHR22939">
    <property type="entry name" value="SERINE PROTEASE FAMILY S1C HTRA-RELATED"/>
    <property type="match status" value="1"/>
</dbReference>
<evidence type="ECO:0000256" key="13">
    <source>
        <dbReference type="ARBA" id="ARBA00032850"/>
    </source>
</evidence>
<evidence type="ECO:0000256" key="14">
    <source>
        <dbReference type="PIRSR" id="PIRSR611782-1"/>
    </source>
</evidence>
<dbReference type="InterPro" id="IPR041489">
    <property type="entry name" value="PDZ_6"/>
</dbReference>
<comment type="caution">
    <text evidence="17">The sequence shown here is derived from an EMBL/GenBank/DDBJ whole genome shotgun (WGS) entry which is preliminary data.</text>
</comment>
<keyword evidence="18" id="KW-1185">Reference proteome</keyword>
<accession>A0A081B9W9</accession>
<keyword evidence="12" id="KW-0346">Stress response</keyword>
<dbReference type="GO" id="GO:0004252">
    <property type="term" value="F:serine-type endopeptidase activity"/>
    <property type="evidence" value="ECO:0007669"/>
    <property type="project" value="InterPro"/>
</dbReference>